<feature type="compositionally biased region" description="Basic and acidic residues" evidence="1">
    <location>
        <begin position="722"/>
        <end position="733"/>
    </location>
</feature>
<feature type="compositionally biased region" description="Basic and acidic residues" evidence="1">
    <location>
        <begin position="793"/>
        <end position="804"/>
    </location>
</feature>
<dbReference type="STRING" id="670580.A0A1X6N2H1"/>
<name>A0A1X6N2H1_9APHY</name>
<evidence type="ECO:0000313" key="2">
    <source>
        <dbReference type="EMBL" id="OSX62794.1"/>
    </source>
</evidence>
<feature type="region of interest" description="Disordered" evidence="1">
    <location>
        <begin position="646"/>
        <end position="838"/>
    </location>
</feature>
<accession>A0A1X6N2H1</accession>
<gene>
    <name evidence="2" type="ORF">POSPLADRAFT_1033468</name>
</gene>
<feature type="region of interest" description="Disordered" evidence="1">
    <location>
        <begin position="72"/>
        <end position="306"/>
    </location>
</feature>
<dbReference type="RefSeq" id="XP_024339588.1">
    <property type="nucleotide sequence ID" value="XM_024476936.1"/>
</dbReference>
<feature type="compositionally biased region" description="Polar residues" evidence="1">
    <location>
        <begin position="490"/>
        <end position="504"/>
    </location>
</feature>
<feature type="compositionally biased region" description="Pro residues" evidence="1">
    <location>
        <begin position="546"/>
        <end position="565"/>
    </location>
</feature>
<feature type="region of interest" description="Disordered" evidence="1">
    <location>
        <begin position="415"/>
        <end position="444"/>
    </location>
</feature>
<proteinExistence type="predicted"/>
<feature type="compositionally biased region" description="Low complexity" evidence="1">
    <location>
        <begin position="163"/>
        <end position="172"/>
    </location>
</feature>
<feature type="compositionally biased region" description="Acidic residues" evidence="1">
    <location>
        <begin position="772"/>
        <end position="787"/>
    </location>
</feature>
<feature type="compositionally biased region" description="Polar residues" evidence="1">
    <location>
        <begin position="72"/>
        <end position="90"/>
    </location>
</feature>
<reference evidence="2 3" key="1">
    <citation type="submission" date="2017-04" db="EMBL/GenBank/DDBJ databases">
        <title>Genome Sequence of the Model Brown-Rot Fungus Postia placenta SB12.</title>
        <authorList>
            <consortium name="DOE Joint Genome Institute"/>
            <person name="Gaskell J."/>
            <person name="Kersten P."/>
            <person name="Larrondo L.F."/>
            <person name="Canessa P."/>
            <person name="Martinez D."/>
            <person name="Hibbett D."/>
            <person name="Schmoll M."/>
            <person name="Kubicek C.P."/>
            <person name="Martinez A.T."/>
            <person name="Yadav J."/>
            <person name="Master E."/>
            <person name="Magnuson J.K."/>
            <person name="James T."/>
            <person name="Yaver D."/>
            <person name="Berka R."/>
            <person name="Labutti K."/>
            <person name="Lipzen A."/>
            <person name="Aerts A."/>
            <person name="Barry K."/>
            <person name="Henrissat B."/>
            <person name="Blanchette R."/>
            <person name="Grigoriev I."/>
            <person name="Cullen D."/>
        </authorList>
    </citation>
    <scope>NUCLEOTIDE SEQUENCE [LARGE SCALE GENOMIC DNA]</scope>
    <source>
        <strain evidence="2 3">MAD-698-R-SB12</strain>
    </source>
</reference>
<evidence type="ECO:0000256" key="1">
    <source>
        <dbReference type="SAM" id="MobiDB-lite"/>
    </source>
</evidence>
<dbReference type="GeneID" id="36321886"/>
<feature type="region of interest" description="Disordered" evidence="1">
    <location>
        <begin position="490"/>
        <end position="631"/>
    </location>
</feature>
<feature type="compositionally biased region" description="Basic and acidic residues" evidence="1">
    <location>
        <begin position="702"/>
        <end position="711"/>
    </location>
</feature>
<dbReference type="EMBL" id="KZ110596">
    <property type="protein sequence ID" value="OSX62794.1"/>
    <property type="molecule type" value="Genomic_DNA"/>
</dbReference>
<sequence length="900" mass="96171">MSTPTPRPPRERATDSRDSVLRASILESAMQLGVGSSCTVTKWMFSPVEEGDEDAEADVELLPQDTVSPSLTYASTATSDDSFLSNSPSKAQPGAGILLSPVSSNAAGLGLLPQRPSPGKSSSESSQRIVFDLSSHREPRVVSPTPPSPKSSRFLRLRRNGNDSDGGYLSDGGKSKKDKEKKKKAKKDKGNEDATDYESDGGYLSEAARKASKKLKKEKKSKARDADSPATDYETDGDAGRARRSKEQRSRKGSIMSSTADESDGGNLSEASTKRKGFFRLNTRSRKKRDLEDSPLREVPPVPTLPSAMLPIAERFLRSPTPNAAEGSLRTATPVSMLSSVADRESVVSVTPTEREAGSIMSREGLTRAFRDAHSVHRPSIDALATFGNMAPMPPSPSPPKVTGTTAERLYAQLTPSASPGLQDVPKGSTPRNKGPRPTISPPNTSLLAAKHVPAPLVLNSPTSIHSYAAQQFTSRTAEGEYIIVTPQMTPTNNGALDATSPQMSPARPDSGAIVPSPSKKSFGIPPSPSAGQTSLRPHILAYYGIPPPTPPPQGPLPDVPPAPNSPRSAQHLVPPRSMSADGADVRGAPSRPLPSPPPAGPPPTRKLPAPPVSAPTHAVRSASESDVMNPTGAYASVPVISEPIPPAQRGRVSPFPTSPIQPGMERGRISPFPVRPVSPRGEGSGLVRKLSNLMSPTTSPKAERTAKYEISKPMSAGGYVDQRDPERLDVRWQPRSASALDRPYAGAFSSPSRTRKASFTDEAEAEHGDDVSELDMGDESYEDETPEAQAADDDRSVYVDDSRPATMYDGSDGGDRSSVWSQQDSRKSFFDEEKSASTRERFVKQVEAMYGEYKVPPVPPLNVKPSEDGAAIPMSWSRMADAMQPGLGTHALSIRIRVR</sequence>
<evidence type="ECO:0000313" key="3">
    <source>
        <dbReference type="Proteomes" id="UP000194127"/>
    </source>
</evidence>
<dbReference type="AlphaFoldDB" id="A0A1X6N2H1"/>
<feature type="compositionally biased region" description="Basic and acidic residues" evidence="1">
    <location>
        <begin position="238"/>
        <end position="250"/>
    </location>
</feature>
<feature type="compositionally biased region" description="Basic and acidic residues" evidence="1">
    <location>
        <begin position="825"/>
        <end position="838"/>
    </location>
</feature>
<feature type="compositionally biased region" description="Basic residues" evidence="1">
    <location>
        <begin position="210"/>
        <end position="222"/>
    </location>
</feature>
<dbReference type="Proteomes" id="UP000194127">
    <property type="component" value="Unassembled WGS sequence"/>
</dbReference>
<organism evidence="2 3">
    <name type="scientific">Postia placenta MAD-698-R-SB12</name>
    <dbReference type="NCBI Taxonomy" id="670580"/>
    <lineage>
        <taxon>Eukaryota</taxon>
        <taxon>Fungi</taxon>
        <taxon>Dikarya</taxon>
        <taxon>Basidiomycota</taxon>
        <taxon>Agaricomycotina</taxon>
        <taxon>Agaricomycetes</taxon>
        <taxon>Polyporales</taxon>
        <taxon>Adustoporiaceae</taxon>
        <taxon>Rhodonia</taxon>
    </lineage>
</organism>
<keyword evidence="3" id="KW-1185">Reference proteome</keyword>
<feature type="compositionally biased region" description="Basic residues" evidence="1">
    <location>
        <begin position="274"/>
        <end position="288"/>
    </location>
</feature>
<protein>
    <submittedName>
        <fullName evidence="2">Uncharacterized protein</fullName>
    </submittedName>
</protein>
<feature type="compositionally biased region" description="Pro residues" evidence="1">
    <location>
        <begin position="592"/>
        <end position="614"/>
    </location>
</feature>
<dbReference type="OrthoDB" id="2690066at2759"/>